<feature type="region of interest" description="Disordered" evidence="1">
    <location>
        <begin position="72"/>
        <end position="109"/>
    </location>
</feature>
<protein>
    <submittedName>
        <fullName evidence="3">Uncharacterized protein</fullName>
    </submittedName>
</protein>
<keyword evidence="2" id="KW-1133">Transmembrane helix</keyword>
<dbReference type="EMBL" id="JAFJYH010000137">
    <property type="protein sequence ID" value="KAG4418111.1"/>
    <property type="molecule type" value="Genomic_DNA"/>
</dbReference>
<feature type="transmembrane region" description="Helical" evidence="2">
    <location>
        <begin position="7"/>
        <end position="30"/>
    </location>
</feature>
<evidence type="ECO:0000313" key="3">
    <source>
        <dbReference type="EMBL" id="KAG4418111.1"/>
    </source>
</evidence>
<gene>
    <name evidence="3" type="ORF">IFR04_008772</name>
</gene>
<dbReference type="Proteomes" id="UP000664132">
    <property type="component" value="Unassembled WGS sequence"/>
</dbReference>
<keyword evidence="2" id="KW-0812">Transmembrane</keyword>
<keyword evidence="4" id="KW-1185">Reference proteome</keyword>
<evidence type="ECO:0000313" key="4">
    <source>
        <dbReference type="Proteomes" id="UP000664132"/>
    </source>
</evidence>
<dbReference type="AlphaFoldDB" id="A0A8H7TEQ9"/>
<evidence type="ECO:0000256" key="2">
    <source>
        <dbReference type="SAM" id="Phobius"/>
    </source>
</evidence>
<dbReference type="OrthoDB" id="10458055at2759"/>
<sequence length="109" mass="12315">MTSFVEICVLVTAFIGTVYTLGHIFTWVALNTSIGKRIRPPAPTPGQPSANLADWQRLMEARLRTMKQILQEDRRQRANPPEMEVVAQIRPRYRTRANSAAAGPREPTQ</sequence>
<accession>A0A8H7TEQ9</accession>
<reference evidence="3" key="1">
    <citation type="submission" date="2021-02" db="EMBL/GenBank/DDBJ databases">
        <title>Genome sequence Cadophora malorum strain M34.</title>
        <authorList>
            <person name="Stefanovic E."/>
            <person name="Vu D."/>
            <person name="Scully C."/>
            <person name="Dijksterhuis J."/>
            <person name="Roader J."/>
            <person name="Houbraken J."/>
        </authorList>
    </citation>
    <scope>NUCLEOTIDE SEQUENCE</scope>
    <source>
        <strain evidence="3">M34</strain>
    </source>
</reference>
<evidence type="ECO:0000256" key="1">
    <source>
        <dbReference type="SAM" id="MobiDB-lite"/>
    </source>
</evidence>
<proteinExistence type="predicted"/>
<organism evidence="3 4">
    <name type="scientific">Cadophora malorum</name>
    <dbReference type="NCBI Taxonomy" id="108018"/>
    <lineage>
        <taxon>Eukaryota</taxon>
        <taxon>Fungi</taxon>
        <taxon>Dikarya</taxon>
        <taxon>Ascomycota</taxon>
        <taxon>Pezizomycotina</taxon>
        <taxon>Leotiomycetes</taxon>
        <taxon>Helotiales</taxon>
        <taxon>Ploettnerulaceae</taxon>
        <taxon>Cadophora</taxon>
    </lineage>
</organism>
<comment type="caution">
    <text evidence="3">The sequence shown here is derived from an EMBL/GenBank/DDBJ whole genome shotgun (WGS) entry which is preliminary data.</text>
</comment>
<name>A0A8H7TEQ9_9HELO</name>
<keyword evidence="2" id="KW-0472">Membrane</keyword>